<evidence type="ECO:0000313" key="2">
    <source>
        <dbReference type="Proteomes" id="UP000005239"/>
    </source>
</evidence>
<name>A0A2A6BC24_PRIPA</name>
<accession>A0A2A6BC24</accession>
<protein>
    <submittedName>
        <fullName evidence="1">Uncharacterized protein</fullName>
    </submittedName>
</protein>
<dbReference type="Proteomes" id="UP000005239">
    <property type="component" value="Unassembled WGS sequence"/>
</dbReference>
<keyword evidence="2" id="KW-1185">Reference proteome</keyword>
<proteinExistence type="predicted"/>
<dbReference type="EnsemblMetazoa" id="PPA39637.1">
    <property type="protein sequence ID" value="PPA39637.1"/>
    <property type="gene ID" value="WBGene00278006"/>
</dbReference>
<reference evidence="2" key="1">
    <citation type="journal article" date="2008" name="Nat. Genet.">
        <title>The Pristionchus pacificus genome provides a unique perspective on nematode lifestyle and parasitism.</title>
        <authorList>
            <person name="Dieterich C."/>
            <person name="Clifton S.W."/>
            <person name="Schuster L.N."/>
            <person name="Chinwalla A."/>
            <person name="Delehaunty K."/>
            <person name="Dinkelacker I."/>
            <person name="Fulton L."/>
            <person name="Fulton R."/>
            <person name="Godfrey J."/>
            <person name="Minx P."/>
            <person name="Mitreva M."/>
            <person name="Roeseler W."/>
            <person name="Tian H."/>
            <person name="Witte H."/>
            <person name="Yang S.P."/>
            <person name="Wilson R.K."/>
            <person name="Sommer R.J."/>
        </authorList>
    </citation>
    <scope>NUCLEOTIDE SEQUENCE [LARGE SCALE GENOMIC DNA]</scope>
    <source>
        <strain evidence="2">PS312</strain>
    </source>
</reference>
<accession>A0A8R1USM4</accession>
<dbReference type="AlphaFoldDB" id="A0A2A6BC24"/>
<gene>
    <name evidence="1" type="primary">WBGene00278006</name>
</gene>
<organism evidence="1 2">
    <name type="scientific">Pristionchus pacificus</name>
    <name type="common">Parasitic nematode worm</name>
    <dbReference type="NCBI Taxonomy" id="54126"/>
    <lineage>
        <taxon>Eukaryota</taxon>
        <taxon>Metazoa</taxon>
        <taxon>Ecdysozoa</taxon>
        <taxon>Nematoda</taxon>
        <taxon>Chromadorea</taxon>
        <taxon>Rhabditida</taxon>
        <taxon>Rhabditina</taxon>
        <taxon>Diplogasteromorpha</taxon>
        <taxon>Diplogasteroidea</taxon>
        <taxon>Neodiplogasteridae</taxon>
        <taxon>Pristionchus</taxon>
    </lineage>
</organism>
<sequence length="183" mass="21148">MKAPPVFALLLLSATAKCLPEGFNGSFKHKFTRKDIELLFPSHSLVGIHESSRYTPMSFTEKYNIPFGQTIHVMQVNNESLNVEIEQHTKNINYNNVTVGQEFMGKFDSNERTTVIFDIYETEKDSGSLLTDQIEELIKQKKIFYYYLLDNGKLLQIRYYHAPIDVGLVITGNVKESRFYHKV</sequence>
<reference evidence="1" key="2">
    <citation type="submission" date="2022-06" db="UniProtKB">
        <authorList>
            <consortium name="EnsemblMetazoa"/>
        </authorList>
    </citation>
    <scope>IDENTIFICATION</scope>
    <source>
        <strain evidence="1">PS312</strain>
    </source>
</reference>
<evidence type="ECO:0000313" key="1">
    <source>
        <dbReference type="EnsemblMetazoa" id="PPA39637.1"/>
    </source>
</evidence>